<dbReference type="Pfam" id="PF01676">
    <property type="entry name" value="Metalloenzyme"/>
    <property type="match status" value="1"/>
</dbReference>
<evidence type="ECO:0000256" key="4">
    <source>
        <dbReference type="ARBA" id="ARBA00005524"/>
    </source>
</evidence>
<dbReference type="SUPFAM" id="SSF53649">
    <property type="entry name" value="Alkaline phosphatase-like"/>
    <property type="match status" value="1"/>
</dbReference>
<dbReference type="PANTHER" id="PTHR31209">
    <property type="entry name" value="COFACTOR-INDEPENDENT PHOSPHOGLYCERATE MUTASE"/>
    <property type="match status" value="1"/>
</dbReference>
<evidence type="ECO:0000259" key="6">
    <source>
        <dbReference type="Pfam" id="PF01676"/>
    </source>
</evidence>
<gene>
    <name evidence="7" type="ORF">LY90DRAFT_505953</name>
</gene>
<dbReference type="InterPro" id="IPR006124">
    <property type="entry name" value="Metalloenzyme"/>
</dbReference>
<organism evidence="7 8">
    <name type="scientific">Neocallimastix californiae</name>
    <dbReference type="NCBI Taxonomy" id="1754190"/>
    <lineage>
        <taxon>Eukaryota</taxon>
        <taxon>Fungi</taxon>
        <taxon>Fungi incertae sedis</taxon>
        <taxon>Chytridiomycota</taxon>
        <taxon>Chytridiomycota incertae sedis</taxon>
        <taxon>Neocallimastigomycetes</taxon>
        <taxon>Neocallimastigales</taxon>
        <taxon>Neocallimastigaceae</taxon>
        <taxon>Neocallimastix</taxon>
    </lineage>
</organism>
<dbReference type="STRING" id="1754190.A0A1Y2DKW0"/>
<evidence type="ECO:0000313" key="7">
    <source>
        <dbReference type="EMBL" id="ORY59841.1"/>
    </source>
</evidence>
<protein>
    <submittedName>
        <fullName evidence="7">Archaeal type cofactor-independent phosphoglycerate mutase</fullName>
    </submittedName>
</protein>
<comment type="function">
    <text evidence="2">Catalyzes the interconversion of 2-phosphoglycerate and 3-phosphoglycerate.</text>
</comment>
<dbReference type="Gene3D" id="3.40.720.10">
    <property type="entry name" value="Alkaline Phosphatase, subunit A"/>
    <property type="match status" value="3"/>
</dbReference>
<comment type="similarity">
    <text evidence="4">Belongs to the BPG-independent phosphoglycerate mutase family. A-PGAM subfamily.</text>
</comment>
<feature type="domain" description="Metalloenzyme" evidence="6">
    <location>
        <begin position="4"/>
        <end position="280"/>
    </location>
</feature>
<dbReference type="Pfam" id="PF10143">
    <property type="entry name" value="PhosphMutase"/>
    <property type="match status" value="1"/>
</dbReference>
<reference evidence="7 8" key="1">
    <citation type="submission" date="2016-08" db="EMBL/GenBank/DDBJ databases">
        <title>A Parts List for Fungal Cellulosomes Revealed by Comparative Genomics.</title>
        <authorList>
            <consortium name="DOE Joint Genome Institute"/>
            <person name="Haitjema C.H."/>
            <person name="Gilmore S.P."/>
            <person name="Henske J.K."/>
            <person name="Solomon K.V."/>
            <person name="De Groot R."/>
            <person name="Kuo A."/>
            <person name="Mondo S.J."/>
            <person name="Salamov A.A."/>
            <person name="Labutti K."/>
            <person name="Zhao Z."/>
            <person name="Chiniquy J."/>
            <person name="Barry K."/>
            <person name="Brewer H.M."/>
            <person name="Purvine S.O."/>
            <person name="Wright A.T."/>
            <person name="Boxma B."/>
            <person name="Van Alen T."/>
            <person name="Hackstein J.H."/>
            <person name="Baker S.E."/>
            <person name="Grigoriev I.V."/>
            <person name="O'Malley M.A."/>
        </authorList>
    </citation>
    <scope>NUCLEOTIDE SEQUENCE [LARGE SCALE GENOMIC DNA]</scope>
    <source>
        <strain evidence="7 8">G1</strain>
    </source>
</reference>
<keyword evidence="5" id="KW-0324">Glycolysis</keyword>
<evidence type="ECO:0000256" key="3">
    <source>
        <dbReference type="ARBA" id="ARBA00004921"/>
    </source>
</evidence>
<evidence type="ECO:0000256" key="2">
    <source>
        <dbReference type="ARBA" id="ARBA00002315"/>
    </source>
</evidence>
<dbReference type="PANTHER" id="PTHR31209:SF0">
    <property type="entry name" value="METALLOENZYME DOMAIN-CONTAINING PROTEIN"/>
    <property type="match status" value="1"/>
</dbReference>
<dbReference type="GO" id="GO:0006096">
    <property type="term" value="P:glycolytic process"/>
    <property type="evidence" value="ECO:0007669"/>
    <property type="project" value="UniProtKB-KW"/>
</dbReference>
<dbReference type="InterPro" id="IPR004456">
    <property type="entry name" value="Pglycerate_mutase_ApgM"/>
</dbReference>
<dbReference type="GO" id="GO:0046872">
    <property type="term" value="F:metal ion binding"/>
    <property type="evidence" value="ECO:0007669"/>
    <property type="project" value="InterPro"/>
</dbReference>
<dbReference type="Proteomes" id="UP000193920">
    <property type="component" value="Unassembled WGS sequence"/>
</dbReference>
<evidence type="ECO:0000256" key="1">
    <source>
        <dbReference type="ARBA" id="ARBA00000370"/>
    </source>
</evidence>
<sequence length="361" mass="39797">MVQKKLVFILIDGVGDIAHPETNMETHYPSLTSKILIPFQHGINGLMDPVEPGLACGSDTAHMSLLGYDPRKHYMGRGAFESIGAGIDMIPGDIAFKSNFAILDKETGIVTSRRADRNFEKPGPILCDALNGFLPLVYCKPTDDSKEAEFTSRLVNELSDTISEILLKHPYNEERKKEGKPLVNCVLLRGCGCCIDVPSIEQLHGLKPFMIAPTCIIAGLGSTLKIDIIKVPGATGDYHTNFNAKGEYFFKTITDKEKNYTFGFLHIKAVDDASHDNRPDLKYTIIVTGDHSTPMLLKDHSCEPVPFCIAKIKSFYKDVSNTNLLVDNVESFSEINCGSGLLGRFLGLDVMSIAKNYMNLD</sequence>
<name>A0A1Y2DKW0_9FUNG</name>
<dbReference type="CDD" id="cd16011">
    <property type="entry name" value="iPGM_like"/>
    <property type="match status" value="1"/>
</dbReference>
<dbReference type="AlphaFoldDB" id="A0A1Y2DKW0"/>
<proteinExistence type="inferred from homology"/>
<accession>A0A1Y2DKW0</accession>
<evidence type="ECO:0000313" key="8">
    <source>
        <dbReference type="Proteomes" id="UP000193920"/>
    </source>
</evidence>
<dbReference type="InterPro" id="IPR017850">
    <property type="entry name" value="Alkaline_phosphatase_core_sf"/>
</dbReference>
<evidence type="ECO:0000256" key="5">
    <source>
        <dbReference type="ARBA" id="ARBA00023152"/>
    </source>
</evidence>
<comment type="catalytic activity">
    <reaction evidence="1">
        <text>(2R)-2-phosphoglycerate = (2R)-3-phosphoglycerate</text>
        <dbReference type="Rhea" id="RHEA:15901"/>
        <dbReference type="ChEBI" id="CHEBI:58272"/>
        <dbReference type="ChEBI" id="CHEBI:58289"/>
        <dbReference type="EC" id="5.4.2.12"/>
    </reaction>
</comment>
<comment type="pathway">
    <text evidence="3">Carbohydrate degradation.</text>
</comment>
<comment type="caution">
    <text evidence="7">The sequence shown here is derived from an EMBL/GenBank/DDBJ whole genome shotgun (WGS) entry which is preliminary data.</text>
</comment>
<dbReference type="OrthoDB" id="113620at2759"/>
<dbReference type="PIRSF" id="PIRSF006392">
    <property type="entry name" value="IPGAM_arch"/>
    <property type="match status" value="1"/>
</dbReference>
<dbReference type="GO" id="GO:0004619">
    <property type="term" value="F:phosphoglycerate mutase activity"/>
    <property type="evidence" value="ECO:0007669"/>
    <property type="project" value="UniProtKB-EC"/>
</dbReference>
<keyword evidence="8" id="KW-1185">Reference proteome</keyword>
<dbReference type="EMBL" id="MCOG01000063">
    <property type="protein sequence ID" value="ORY59841.1"/>
    <property type="molecule type" value="Genomic_DNA"/>
</dbReference>